<evidence type="ECO:0000259" key="2">
    <source>
        <dbReference type="Pfam" id="PF12680"/>
    </source>
</evidence>
<feature type="domain" description="SnoaL-like" evidence="2">
    <location>
        <begin position="50"/>
        <end position="147"/>
    </location>
</feature>
<reference evidence="3 4" key="1">
    <citation type="submission" date="2019-02" db="EMBL/GenBank/DDBJ databases">
        <title>Draft genome sequences of novel Actinobacteria.</title>
        <authorList>
            <person name="Sahin N."/>
            <person name="Ay H."/>
            <person name="Saygin H."/>
        </authorList>
    </citation>
    <scope>NUCLEOTIDE SEQUENCE [LARGE SCALE GENOMIC DNA]</scope>
    <source>
        <strain evidence="3 4">KC603</strain>
    </source>
</reference>
<keyword evidence="1" id="KW-0732">Signal</keyword>
<evidence type="ECO:0000313" key="4">
    <source>
        <dbReference type="Proteomes" id="UP000295621"/>
    </source>
</evidence>
<dbReference type="RefSeq" id="WP_131978057.1">
    <property type="nucleotide sequence ID" value="NZ_SMKL01000002.1"/>
</dbReference>
<name>A0A4R4S4B3_9ACTN</name>
<feature type="chain" id="PRO_5020462637" description="SnoaL-like domain-containing protein" evidence="1">
    <location>
        <begin position="27"/>
        <end position="167"/>
    </location>
</feature>
<dbReference type="OrthoDB" id="3374871at2"/>
<dbReference type="Proteomes" id="UP000295621">
    <property type="component" value="Unassembled WGS sequence"/>
</dbReference>
<evidence type="ECO:0000313" key="3">
    <source>
        <dbReference type="EMBL" id="TDC56669.1"/>
    </source>
</evidence>
<dbReference type="InterPro" id="IPR032710">
    <property type="entry name" value="NTF2-like_dom_sf"/>
</dbReference>
<dbReference type="Pfam" id="PF12680">
    <property type="entry name" value="SnoaL_2"/>
    <property type="match status" value="1"/>
</dbReference>
<gene>
    <name evidence="3" type="ORF">E1212_01460</name>
</gene>
<feature type="signal peptide" evidence="1">
    <location>
        <begin position="1"/>
        <end position="26"/>
    </location>
</feature>
<comment type="caution">
    <text evidence="3">The sequence shown here is derived from an EMBL/GenBank/DDBJ whole genome shotgun (WGS) entry which is preliminary data.</text>
</comment>
<evidence type="ECO:0000256" key="1">
    <source>
        <dbReference type="SAM" id="SignalP"/>
    </source>
</evidence>
<accession>A0A4R4S4B3</accession>
<proteinExistence type="predicted"/>
<dbReference type="SUPFAM" id="SSF54427">
    <property type="entry name" value="NTF2-like"/>
    <property type="match status" value="1"/>
</dbReference>
<keyword evidence="4" id="KW-1185">Reference proteome</keyword>
<organism evidence="3 4">
    <name type="scientific">Jiangella ureilytica</name>
    <dbReference type="NCBI Taxonomy" id="2530374"/>
    <lineage>
        <taxon>Bacteria</taxon>
        <taxon>Bacillati</taxon>
        <taxon>Actinomycetota</taxon>
        <taxon>Actinomycetes</taxon>
        <taxon>Jiangellales</taxon>
        <taxon>Jiangellaceae</taxon>
        <taxon>Jiangella</taxon>
    </lineage>
</organism>
<protein>
    <recommendedName>
        <fullName evidence="2">SnoaL-like domain-containing protein</fullName>
    </recommendedName>
</protein>
<dbReference type="AlphaFoldDB" id="A0A4R4S4B3"/>
<dbReference type="InterPro" id="IPR037401">
    <property type="entry name" value="SnoaL-like"/>
</dbReference>
<sequence>MKIRARAALPAVAVLAAAALPAASHADPAAEVSTAGLPHRMCAKAFDRAVDAYVQTTHDRDVDGFAAVLHEDVTAIFATGDVLYGKDQTMGFIERFFAAPDWTQTFQELTREVRGCSTGFVLFDSVYTPSPGADPEPLVIGVTFVFERSRWLALHNQDSTGPATGTP</sequence>
<dbReference type="EMBL" id="SMKL01000002">
    <property type="protein sequence ID" value="TDC56669.1"/>
    <property type="molecule type" value="Genomic_DNA"/>
</dbReference>
<dbReference type="Gene3D" id="3.10.450.50">
    <property type="match status" value="1"/>
</dbReference>